<dbReference type="SMART" id="SM00449">
    <property type="entry name" value="SPRY"/>
    <property type="match status" value="1"/>
</dbReference>
<dbReference type="OrthoDB" id="10266026at2759"/>
<sequence>MRFSQPTQQRLISCSEEQRNPQDQCHSAPEEVSGHPDGRSRFDSGPAGRHGPTAAEHKLLLQLLQEQQEQMVTSRQYIQQMIRQQQRQIMQWQQQQQQQQQQQRLPWVLDNLKKLLPPQLFSWLVKTTTENIRRSIHGDSSSSSSSNGRRNCSSNSGNSNRITSSTADGGAHLAAALRQLLAAVLRDPSTLQFAAPAAAETATTAPAATAKPMASSPAATPVVAPAVAPAAAPAAAQAETTAPFRSLSNGRKKQLKQHEQQQSELHQTVQPRGRGRSRLAAASSHQQQQQHQGEGEGSDWLLRYEGRRLGISLRRESVEHSFDPRYTHNVKLSPDRNTATGGRNWGSSLSRCCCSWGSFYFEVKVGPLGPHSGSGPSGNIVYAADQVPNLPIKGWGPAKTTKQVAMEYEDEFVVGPHNALGPCLRIGVSSRLSPPLAPLGSNPFGYAIGSYCEIPQQRELESSLSEERCSCSCSTCGNICNNKPSPSDTPSLRDIKLVRGAPRRRGLFVVTRGRRKRLKRSDVFFPMQPPCDEPLGPQGSTEAVEAVEGGNAAQHLSPPTDEASDDLAAAALDAATSAAAANVYAGSRKGRLCRCGCTACGDPYGDASRASHMSAAAPALRDGDIVGCFVHLPGRPPATLEDPRGRPSLWRFLQQGLLCDVTHESTLPKGVIYPRSFISFSVNGCVYHRVLGPLLCCELHPAVSLFNGASATLNLGPNFAFLPRELRRYFRPAREMLTSVYPLKHDLVKFYLLAADSNSSGKNSREDEADANRSSKRLRTIAEVEGMKDEAPDGQQQQPLRFVPFDEATHLRKLKAAAPQFPSCSASMQHQQQRRLQRQQQQS</sequence>
<evidence type="ECO:0000259" key="2">
    <source>
        <dbReference type="SMART" id="SM00449"/>
    </source>
</evidence>
<feature type="compositionally biased region" description="Polar residues" evidence="1">
    <location>
        <begin position="1"/>
        <end position="12"/>
    </location>
</feature>
<dbReference type="PANTHER" id="PTHR10598:SF0">
    <property type="entry name" value="SET1_ASH2 HISTONE METHYLTRANSFERASE COMPLEX SUBUNIT ASH2"/>
    <property type="match status" value="1"/>
</dbReference>
<dbReference type="InterPro" id="IPR043136">
    <property type="entry name" value="B30.2/SPRY_sf"/>
</dbReference>
<proteinExistence type="predicted"/>
<evidence type="ECO:0000313" key="3">
    <source>
        <dbReference type="EMBL" id="CDJ40041.1"/>
    </source>
</evidence>
<dbReference type="RefSeq" id="XP_013230794.1">
    <property type="nucleotide sequence ID" value="XM_013375340.1"/>
</dbReference>
<name>U6KPZ8_EIMTE</name>
<accession>U6KPZ8</accession>
<feature type="region of interest" description="Disordered" evidence="1">
    <location>
        <begin position="1"/>
        <end position="52"/>
    </location>
</feature>
<dbReference type="Proteomes" id="UP000030747">
    <property type="component" value="Unassembled WGS sequence"/>
</dbReference>
<keyword evidence="4" id="KW-1185">Reference proteome</keyword>
<dbReference type="GO" id="GO:0000976">
    <property type="term" value="F:transcription cis-regulatory region binding"/>
    <property type="evidence" value="ECO:0007669"/>
    <property type="project" value="TreeGrafter"/>
</dbReference>
<evidence type="ECO:0000313" key="4">
    <source>
        <dbReference type="Proteomes" id="UP000030747"/>
    </source>
</evidence>
<dbReference type="VEuPathDB" id="ToxoDB:ETH_00011930"/>
<dbReference type="InterPro" id="IPR037353">
    <property type="entry name" value="ASH2"/>
</dbReference>
<dbReference type="PANTHER" id="PTHR10598">
    <property type="entry name" value="SET1/ASH2 HISTONE METHYLTRANSFERASE COMPLEX SUBUNIT ASH2"/>
    <property type="match status" value="1"/>
</dbReference>
<dbReference type="Gene3D" id="2.60.120.920">
    <property type="match status" value="2"/>
</dbReference>
<evidence type="ECO:0000256" key="1">
    <source>
        <dbReference type="SAM" id="MobiDB-lite"/>
    </source>
</evidence>
<feature type="region of interest" description="Disordered" evidence="1">
    <location>
        <begin position="758"/>
        <end position="778"/>
    </location>
</feature>
<reference evidence="3" key="2">
    <citation type="submission" date="2013-10" db="EMBL/GenBank/DDBJ databases">
        <authorList>
            <person name="Aslett M."/>
        </authorList>
    </citation>
    <scope>NUCLEOTIDE SEQUENCE [LARGE SCALE GENOMIC DNA]</scope>
    <source>
        <strain evidence="3">Houghton</strain>
    </source>
</reference>
<feature type="region of interest" description="Disordered" evidence="1">
    <location>
        <begin position="819"/>
        <end position="843"/>
    </location>
</feature>
<organism evidence="3 4">
    <name type="scientific">Eimeria tenella</name>
    <name type="common">Coccidian parasite</name>
    <dbReference type="NCBI Taxonomy" id="5802"/>
    <lineage>
        <taxon>Eukaryota</taxon>
        <taxon>Sar</taxon>
        <taxon>Alveolata</taxon>
        <taxon>Apicomplexa</taxon>
        <taxon>Conoidasida</taxon>
        <taxon>Coccidia</taxon>
        <taxon>Eucoccidiorida</taxon>
        <taxon>Eimeriorina</taxon>
        <taxon>Eimeriidae</taxon>
        <taxon>Eimeria</taxon>
    </lineage>
</organism>
<feature type="compositionally biased region" description="Basic and acidic residues" evidence="1">
    <location>
        <begin position="763"/>
        <end position="773"/>
    </location>
</feature>
<gene>
    <name evidence="3" type="ORF">ETH_00011930</name>
</gene>
<dbReference type="OMA" id="PLLCCEL"/>
<protein>
    <recommendedName>
        <fullName evidence="2">SPRY domain-containing protein</fullName>
    </recommendedName>
</protein>
<feature type="compositionally biased region" description="Low complexity" evidence="1">
    <location>
        <begin position="278"/>
        <end position="292"/>
    </location>
</feature>
<dbReference type="AlphaFoldDB" id="U6KPZ8"/>
<reference evidence="3" key="1">
    <citation type="submission" date="2013-10" db="EMBL/GenBank/DDBJ databases">
        <title>Genomic analysis of the causative agents of coccidiosis in chickens.</title>
        <authorList>
            <person name="Reid A.J."/>
            <person name="Blake D."/>
            <person name="Billington K."/>
            <person name="Browne H."/>
            <person name="Dunn M."/>
            <person name="Hung S."/>
            <person name="Kawahara F."/>
            <person name="Miranda-Saavedra D."/>
            <person name="Mourier T."/>
            <person name="Nagra H."/>
            <person name="Otto T.D."/>
            <person name="Rawlings N."/>
            <person name="Sanchez A."/>
            <person name="Sanders M."/>
            <person name="Subramaniam C."/>
            <person name="Tay Y."/>
            <person name="Dear P."/>
            <person name="Doerig C."/>
            <person name="Gruber A."/>
            <person name="Parkinson J."/>
            <person name="Shirley M."/>
            <person name="Wan K.L."/>
            <person name="Berriman M."/>
            <person name="Tomley F."/>
            <person name="Pain A."/>
        </authorList>
    </citation>
    <scope>NUCLEOTIDE SEQUENCE [LARGE SCALE GENOMIC DNA]</scope>
    <source>
        <strain evidence="3">Houghton</strain>
    </source>
</reference>
<feature type="region of interest" description="Disordered" evidence="1">
    <location>
        <begin position="239"/>
        <end position="299"/>
    </location>
</feature>
<feature type="compositionally biased region" description="Low complexity" evidence="1">
    <location>
        <begin position="138"/>
        <end position="162"/>
    </location>
</feature>
<dbReference type="GeneID" id="25251562"/>
<dbReference type="InterPro" id="IPR003877">
    <property type="entry name" value="SPRY_dom"/>
</dbReference>
<dbReference type="GO" id="GO:0048188">
    <property type="term" value="C:Set1C/COMPASS complex"/>
    <property type="evidence" value="ECO:0007669"/>
    <property type="project" value="InterPro"/>
</dbReference>
<feature type="region of interest" description="Disordered" evidence="1">
    <location>
        <begin position="135"/>
        <end position="164"/>
    </location>
</feature>
<dbReference type="VEuPathDB" id="ToxoDB:ETH2_0741900"/>
<feature type="compositionally biased region" description="Basic and acidic residues" evidence="1">
    <location>
        <begin position="28"/>
        <end position="42"/>
    </location>
</feature>
<dbReference type="EMBL" id="HG674866">
    <property type="protein sequence ID" value="CDJ40041.1"/>
    <property type="molecule type" value="Genomic_DNA"/>
</dbReference>
<feature type="domain" description="SPRY" evidence="2">
    <location>
        <begin position="356"/>
        <end position="719"/>
    </location>
</feature>